<dbReference type="Proteomes" id="UP001141806">
    <property type="component" value="Unassembled WGS sequence"/>
</dbReference>
<keyword evidence="4" id="KW-1185">Reference proteome</keyword>
<evidence type="ECO:0000313" key="3">
    <source>
        <dbReference type="EMBL" id="KAJ4977357.1"/>
    </source>
</evidence>
<dbReference type="AlphaFoldDB" id="A0A9Q0KVA9"/>
<evidence type="ECO:0000256" key="2">
    <source>
        <dbReference type="ARBA" id="ARBA00023315"/>
    </source>
</evidence>
<organism evidence="3 4">
    <name type="scientific">Protea cynaroides</name>
    <dbReference type="NCBI Taxonomy" id="273540"/>
    <lineage>
        <taxon>Eukaryota</taxon>
        <taxon>Viridiplantae</taxon>
        <taxon>Streptophyta</taxon>
        <taxon>Embryophyta</taxon>
        <taxon>Tracheophyta</taxon>
        <taxon>Spermatophyta</taxon>
        <taxon>Magnoliopsida</taxon>
        <taxon>Proteales</taxon>
        <taxon>Proteaceae</taxon>
        <taxon>Protea</taxon>
    </lineage>
</organism>
<dbReference type="PANTHER" id="PTHR31625">
    <property type="match status" value="1"/>
</dbReference>
<evidence type="ECO:0000256" key="1">
    <source>
        <dbReference type="ARBA" id="ARBA00022679"/>
    </source>
</evidence>
<evidence type="ECO:0000313" key="4">
    <source>
        <dbReference type="Proteomes" id="UP001141806"/>
    </source>
</evidence>
<keyword evidence="2" id="KW-0012">Acyltransferase</keyword>
<dbReference type="OrthoDB" id="1862401at2759"/>
<dbReference type="Gene3D" id="3.30.559.10">
    <property type="entry name" value="Chloramphenicol acetyltransferase-like domain"/>
    <property type="match status" value="2"/>
</dbReference>
<dbReference type="InterPro" id="IPR023213">
    <property type="entry name" value="CAT-like_dom_sf"/>
</dbReference>
<protein>
    <submittedName>
        <fullName evidence="3">Uncharacterized protein</fullName>
    </submittedName>
</protein>
<dbReference type="Pfam" id="PF02458">
    <property type="entry name" value="Transferase"/>
    <property type="match status" value="1"/>
</dbReference>
<keyword evidence="1" id="KW-0808">Transferase</keyword>
<reference evidence="3" key="1">
    <citation type="journal article" date="2023" name="Plant J.">
        <title>The genome of the king protea, Protea cynaroides.</title>
        <authorList>
            <person name="Chang J."/>
            <person name="Duong T.A."/>
            <person name="Schoeman C."/>
            <person name="Ma X."/>
            <person name="Roodt D."/>
            <person name="Barker N."/>
            <person name="Li Z."/>
            <person name="Van de Peer Y."/>
            <person name="Mizrachi E."/>
        </authorList>
    </citation>
    <scope>NUCLEOTIDE SEQUENCE</scope>
    <source>
        <tissue evidence="3">Young leaves</tissue>
    </source>
</reference>
<name>A0A9Q0KVA9_9MAGN</name>
<dbReference type="EMBL" id="JAMYWD010000003">
    <property type="protein sequence ID" value="KAJ4977357.1"/>
    <property type="molecule type" value="Genomic_DNA"/>
</dbReference>
<proteinExistence type="predicted"/>
<dbReference type="InterPro" id="IPR051504">
    <property type="entry name" value="Plant_metabolite_acyltrans"/>
</dbReference>
<sequence length="470" mass="52455">MTPSKPAKLLHQCKIGPPSGFVAPAAVDIPLTFFDQPWLPFPPVHMLFSYDYPYSTTHFTQFVLPHIKLSLSCALIHFYPLAGNLSWPHDSYRPIIRCVNGDFILFTVAESDADFNSLSGDHARDANEVHAFVPPLPSSGAAVPLMAIQVTVFPNSGISIGFTHAHTVMDGRSMDHFMRTWAMISKLGDGNQHLSTLGVPFLDRTLIKDPNGFEKIYLKELEEFLGSDKLVTGNRSLRSKDMEMQPDHCILRATFHLNPTDIRRLKDRILLHRNKDQPSHHISTFVAICAFSWVCLLKVKESTTNELEESKNDMTSFRTSIDCRARRGTDPLIPLMYFGNCIRLLLVTGEKSKLLREDGIFVATQLIGEAIRALENGVLRGLEDDSKLLSMVEAGRNIATAGSPRFGLYRVDFGWGRPKKVEFVSTDTTGAMAFKESRKLDGGVEIDVSLNKKEMNAFASVFVNKLKAAL</sequence>
<accession>A0A9Q0KVA9</accession>
<dbReference type="GO" id="GO:0016747">
    <property type="term" value="F:acyltransferase activity, transferring groups other than amino-acyl groups"/>
    <property type="evidence" value="ECO:0007669"/>
    <property type="project" value="UniProtKB-ARBA"/>
</dbReference>
<gene>
    <name evidence="3" type="ORF">NE237_002463</name>
</gene>
<comment type="caution">
    <text evidence="3">The sequence shown here is derived from an EMBL/GenBank/DDBJ whole genome shotgun (WGS) entry which is preliminary data.</text>
</comment>